<evidence type="ECO:0000313" key="4">
    <source>
        <dbReference type="EMBL" id="KAF4666272.1"/>
    </source>
</evidence>
<dbReference type="GO" id="GO:0008234">
    <property type="term" value="F:cysteine-type peptidase activity"/>
    <property type="evidence" value="ECO:0007669"/>
    <property type="project" value="InterPro"/>
</dbReference>
<keyword evidence="5" id="KW-1185">Reference proteome</keyword>
<dbReference type="InterPro" id="IPR038765">
    <property type="entry name" value="Papain-like_cys_pep_sf"/>
</dbReference>
<proteinExistence type="inferred from homology"/>
<dbReference type="InterPro" id="IPR000668">
    <property type="entry name" value="Peptidase_C1A_C"/>
</dbReference>
<evidence type="ECO:0000256" key="2">
    <source>
        <dbReference type="ARBA" id="ARBA00023145"/>
    </source>
</evidence>
<comment type="caution">
    <text evidence="4">The sequence shown here is derived from an EMBL/GenBank/DDBJ whole genome shotgun (WGS) entry which is preliminary data.</text>
</comment>
<dbReference type="SMART" id="SM00645">
    <property type="entry name" value="Pept_C1"/>
    <property type="match status" value="1"/>
</dbReference>
<sequence length="203" mass="21862">LLETAVWEAEGTLPKLSVQQIIDCSREEGNEGCDAGSALGTLQYVSKNGVVASQSYPYTARAGTCKKQIVSDRSKQIYQPGDIGPGDLITLEPRRLDQLLLHLQEGPLSIAVNTKPANWKSYKGGILEGFPCDGPPDHAVLLVGYGVDKAKGKRQVKPENSWGTSWGENGYARIIRDPEAKIGSGFCNMAQLGAVRVTLVHPT</sequence>
<evidence type="ECO:0000259" key="3">
    <source>
        <dbReference type="SMART" id="SM00645"/>
    </source>
</evidence>
<dbReference type="Gene3D" id="3.90.70.10">
    <property type="entry name" value="Cysteine proteinases"/>
    <property type="match status" value="1"/>
</dbReference>
<comment type="similarity">
    <text evidence="1">Belongs to the peptidase C1 family.</text>
</comment>
<protein>
    <recommendedName>
        <fullName evidence="3">Peptidase C1A papain C-terminal domain-containing protein</fullName>
    </recommendedName>
</protein>
<dbReference type="GO" id="GO:0006508">
    <property type="term" value="P:proteolysis"/>
    <property type="evidence" value="ECO:0007669"/>
    <property type="project" value="InterPro"/>
</dbReference>
<dbReference type="Proteomes" id="UP000591131">
    <property type="component" value="Unassembled WGS sequence"/>
</dbReference>
<feature type="domain" description="Peptidase C1A papain C-terminal" evidence="3">
    <location>
        <begin position="2"/>
        <end position="194"/>
    </location>
</feature>
<feature type="non-terminal residue" evidence="4">
    <location>
        <position position="203"/>
    </location>
</feature>
<accession>A0A7J6M401</accession>
<gene>
    <name evidence="4" type="ORF">FOL47_004174</name>
</gene>
<evidence type="ECO:0000313" key="5">
    <source>
        <dbReference type="Proteomes" id="UP000591131"/>
    </source>
</evidence>
<dbReference type="InterPro" id="IPR039417">
    <property type="entry name" value="Peptidase_C1A_papain-like"/>
</dbReference>
<keyword evidence="2" id="KW-0865">Zymogen</keyword>
<organism evidence="4 5">
    <name type="scientific">Perkinsus chesapeaki</name>
    <name type="common">Clam parasite</name>
    <name type="synonym">Perkinsus andrewsi</name>
    <dbReference type="NCBI Taxonomy" id="330153"/>
    <lineage>
        <taxon>Eukaryota</taxon>
        <taxon>Sar</taxon>
        <taxon>Alveolata</taxon>
        <taxon>Perkinsozoa</taxon>
        <taxon>Perkinsea</taxon>
        <taxon>Perkinsida</taxon>
        <taxon>Perkinsidae</taxon>
        <taxon>Perkinsus</taxon>
    </lineage>
</organism>
<evidence type="ECO:0000256" key="1">
    <source>
        <dbReference type="ARBA" id="ARBA00008455"/>
    </source>
</evidence>
<dbReference type="InterPro" id="IPR013128">
    <property type="entry name" value="Peptidase_C1A"/>
</dbReference>
<dbReference type="CDD" id="cd02248">
    <property type="entry name" value="Peptidase_C1A"/>
    <property type="match status" value="1"/>
</dbReference>
<reference evidence="4 5" key="1">
    <citation type="submission" date="2020-04" db="EMBL/GenBank/DDBJ databases">
        <title>Perkinsus chesapeaki whole genome sequence.</title>
        <authorList>
            <person name="Bogema D.R."/>
        </authorList>
    </citation>
    <scope>NUCLEOTIDE SEQUENCE [LARGE SCALE GENOMIC DNA]</scope>
    <source>
        <strain evidence="4">ATCC PRA-425</strain>
    </source>
</reference>
<dbReference type="AlphaFoldDB" id="A0A7J6M401"/>
<dbReference type="EMBL" id="JAAPAO010000239">
    <property type="protein sequence ID" value="KAF4666272.1"/>
    <property type="molecule type" value="Genomic_DNA"/>
</dbReference>
<dbReference type="PANTHER" id="PTHR12411">
    <property type="entry name" value="CYSTEINE PROTEASE FAMILY C1-RELATED"/>
    <property type="match status" value="1"/>
</dbReference>
<dbReference type="Pfam" id="PF00112">
    <property type="entry name" value="Peptidase_C1"/>
    <property type="match status" value="1"/>
</dbReference>
<dbReference type="OrthoDB" id="423263at2759"/>
<dbReference type="SUPFAM" id="SSF54001">
    <property type="entry name" value="Cysteine proteinases"/>
    <property type="match status" value="1"/>
</dbReference>
<name>A0A7J6M401_PERCH</name>